<protein>
    <submittedName>
        <fullName evidence="2">Uncharacterized protein</fullName>
    </submittedName>
</protein>
<gene>
    <name evidence="2" type="ORF">EVOR1521_LOCUS24525</name>
</gene>
<feature type="region of interest" description="Disordered" evidence="1">
    <location>
        <begin position="29"/>
        <end position="154"/>
    </location>
</feature>
<dbReference type="EMBL" id="CAUJNA010003411">
    <property type="protein sequence ID" value="CAJ1401357.1"/>
    <property type="molecule type" value="Genomic_DNA"/>
</dbReference>
<evidence type="ECO:0000313" key="2">
    <source>
        <dbReference type="EMBL" id="CAJ1401357.1"/>
    </source>
</evidence>
<keyword evidence="3" id="KW-1185">Reference proteome</keyword>
<evidence type="ECO:0000313" key="3">
    <source>
        <dbReference type="Proteomes" id="UP001178507"/>
    </source>
</evidence>
<dbReference type="AlphaFoldDB" id="A0AA36J832"/>
<reference evidence="2" key="1">
    <citation type="submission" date="2023-08" db="EMBL/GenBank/DDBJ databases">
        <authorList>
            <person name="Chen Y."/>
            <person name="Shah S."/>
            <person name="Dougan E. K."/>
            <person name="Thang M."/>
            <person name="Chan C."/>
        </authorList>
    </citation>
    <scope>NUCLEOTIDE SEQUENCE</scope>
</reference>
<feature type="compositionally biased region" description="Low complexity" evidence="1">
    <location>
        <begin position="81"/>
        <end position="97"/>
    </location>
</feature>
<sequence>MREAAPSEGEELYATQRRCWVLPPEQKEGLDGKQLEQGKAEANGIVAPARRVSTGQRPNDKAAQAAVRRTSSVSSDRPRRSGIARSSGGSAASLGSLRQEDAPSARRRPTNTVTRVASAGRTAAGDRAPRRADAPRETSRERELDRERQADSQLRRLEVQLAGFKTRNAALEGEVAGLRAEAQAVQRDQEEEITRLRQELQSKDAQLQQQEKEFKKLQDQNKTLQGFMRVPGGSMSLPAPTTLPQPSPRMTPRNTPQIFSPALCSQPRVLRSTEPVLSLQTAGPPMSLATFPVRLGQPCGAMLRATRGDAS</sequence>
<feature type="compositionally biased region" description="Basic and acidic residues" evidence="1">
    <location>
        <begin position="29"/>
        <end position="39"/>
    </location>
</feature>
<feature type="compositionally biased region" description="Basic and acidic residues" evidence="1">
    <location>
        <begin position="127"/>
        <end position="154"/>
    </location>
</feature>
<dbReference type="Proteomes" id="UP001178507">
    <property type="component" value="Unassembled WGS sequence"/>
</dbReference>
<accession>A0AA36J832</accession>
<organism evidence="2 3">
    <name type="scientific">Effrenium voratum</name>
    <dbReference type="NCBI Taxonomy" id="2562239"/>
    <lineage>
        <taxon>Eukaryota</taxon>
        <taxon>Sar</taxon>
        <taxon>Alveolata</taxon>
        <taxon>Dinophyceae</taxon>
        <taxon>Suessiales</taxon>
        <taxon>Symbiodiniaceae</taxon>
        <taxon>Effrenium</taxon>
    </lineage>
</organism>
<name>A0AA36J832_9DINO</name>
<proteinExistence type="predicted"/>
<evidence type="ECO:0000256" key="1">
    <source>
        <dbReference type="SAM" id="MobiDB-lite"/>
    </source>
</evidence>
<comment type="caution">
    <text evidence="2">The sequence shown here is derived from an EMBL/GenBank/DDBJ whole genome shotgun (WGS) entry which is preliminary data.</text>
</comment>